<dbReference type="OrthoDB" id="9109387at2"/>
<proteinExistence type="predicted"/>
<dbReference type="AlphaFoldDB" id="A0A158J2C8"/>
<gene>
    <name evidence="3" type="ORF">AWB74_03307</name>
</gene>
<sequence length="116" mass="12152">MKRLVMLAVATAAFVMLLSAAMAQGAASSGVAATASQVQPVSAPMTKVQQKAKAKVERKETRRQARAARNAELKRLEKNGFGPQASPAQYPENMTNAERKAAAQSKSAVPASTPGQ</sequence>
<evidence type="ECO:0000256" key="2">
    <source>
        <dbReference type="SAM" id="SignalP"/>
    </source>
</evidence>
<comment type="caution">
    <text evidence="3">The sequence shown here is derived from an EMBL/GenBank/DDBJ whole genome shotgun (WGS) entry which is preliminary data.</text>
</comment>
<keyword evidence="4" id="KW-1185">Reference proteome</keyword>
<dbReference type="Proteomes" id="UP000055019">
    <property type="component" value="Unassembled WGS sequence"/>
</dbReference>
<organism evidence="3 4">
    <name type="scientific">Caballeronia arvi</name>
    <dbReference type="NCBI Taxonomy" id="1777135"/>
    <lineage>
        <taxon>Bacteria</taxon>
        <taxon>Pseudomonadati</taxon>
        <taxon>Pseudomonadota</taxon>
        <taxon>Betaproteobacteria</taxon>
        <taxon>Burkholderiales</taxon>
        <taxon>Burkholderiaceae</taxon>
        <taxon>Caballeronia</taxon>
    </lineage>
</organism>
<feature type="signal peptide" evidence="2">
    <location>
        <begin position="1"/>
        <end position="23"/>
    </location>
</feature>
<evidence type="ECO:0008006" key="5">
    <source>
        <dbReference type="Google" id="ProtNLM"/>
    </source>
</evidence>
<accession>A0A158J2C8</accession>
<dbReference type="EMBL" id="FCOM02000012">
    <property type="protein sequence ID" value="SAL63092.1"/>
    <property type="molecule type" value="Genomic_DNA"/>
</dbReference>
<keyword evidence="2" id="KW-0732">Signal</keyword>
<name>A0A158J2C8_9BURK</name>
<feature type="compositionally biased region" description="Basic and acidic residues" evidence="1">
    <location>
        <begin position="54"/>
        <end position="78"/>
    </location>
</feature>
<protein>
    <recommendedName>
        <fullName evidence="5">Purine nucleoside phosphorylase</fullName>
    </recommendedName>
</protein>
<evidence type="ECO:0000313" key="4">
    <source>
        <dbReference type="Proteomes" id="UP000055019"/>
    </source>
</evidence>
<feature type="chain" id="PRO_5007627291" description="Purine nucleoside phosphorylase" evidence="2">
    <location>
        <begin position="24"/>
        <end position="116"/>
    </location>
</feature>
<dbReference type="RefSeq" id="WP_143749250.1">
    <property type="nucleotide sequence ID" value="NZ_FCOM02000012.1"/>
</dbReference>
<evidence type="ECO:0000313" key="3">
    <source>
        <dbReference type="EMBL" id="SAL63092.1"/>
    </source>
</evidence>
<feature type="region of interest" description="Disordered" evidence="1">
    <location>
        <begin position="29"/>
        <end position="116"/>
    </location>
</feature>
<feature type="compositionally biased region" description="Low complexity" evidence="1">
    <location>
        <begin position="29"/>
        <end position="38"/>
    </location>
</feature>
<reference evidence="3" key="1">
    <citation type="submission" date="2016-01" db="EMBL/GenBank/DDBJ databases">
        <authorList>
            <person name="Peeters C."/>
        </authorList>
    </citation>
    <scope>NUCLEOTIDE SEQUENCE [LARGE SCALE GENOMIC DNA]</scope>
    <source>
        <strain evidence="3">LMG 29317</strain>
    </source>
</reference>
<evidence type="ECO:0000256" key="1">
    <source>
        <dbReference type="SAM" id="MobiDB-lite"/>
    </source>
</evidence>